<gene>
    <name evidence="4" type="ORF">PENSOL_c081G02162</name>
</gene>
<feature type="domain" description="HTH CENPB-type" evidence="3">
    <location>
        <begin position="60"/>
        <end position="131"/>
    </location>
</feature>
<keyword evidence="1" id="KW-0238">DNA-binding</keyword>
<evidence type="ECO:0000256" key="2">
    <source>
        <dbReference type="ARBA" id="ARBA00023242"/>
    </source>
</evidence>
<evidence type="ECO:0000313" key="5">
    <source>
        <dbReference type="Proteomes" id="UP000191612"/>
    </source>
</evidence>
<name>A0A1V6QCL0_9EURO</name>
<dbReference type="EMBL" id="MDYO01000081">
    <property type="protein sequence ID" value="OQD86950.1"/>
    <property type="molecule type" value="Genomic_DNA"/>
</dbReference>
<accession>A0A1V6QCL0</accession>
<dbReference type="InterPro" id="IPR009057">
    <property type="entry name" value="Homeodomain-like_sf"/>
</dbReference>
<evidence type="ECO:0000313" key="4">
    <source>
        <dbReference type="EMBL" id="OQD86950.1"/>
    </source>
</evidence>
<proteinExistence type="predicted"/>
<keyword evidence="2" id="KW-0539">Nucleus</keyword>
<dbReference type="InterPro" id="IPR007889">
    <property type="entry name" value="HTH_Psq"/>
</dbReference>
<dbReference type="GO" id="GO:0003677">
    <property type="term" value="F:DNA binding"/>
    <property type="evidence" value="ECO:0007669"/>
    <property type="project" value="UniProtKB-KW"/>
</dbReference>
<organism evidence="4 5">
    <name type="scientific">Penicillium solitum</name>
    <dbReference type="NCBI Taxonomy" id="60172"/>
    <lineage>
        <taxon>Eukaryota</taxon>
        <taxon>Fungi</taxon>
        <taxon>Dikarya</taxon>
        <taxon>Ascomycota</taxon>
        <taxon>Pezizomycotina</taxon>
        <taxon>Eurotiomycetes</taxon>
        <taxon>Eurotiomycetidae</taxon>
        <taxon>Eurotiales</taxon>
        <taxon>Aspergillaceae</taxon>
        <taxon>Penicillium</taxon>
    </lineage>
</organism>
<reference evidence="5" key="1">
    <citation type="journal article" date="2017" name="Nat. Microbiol.">
        <title>Global analysis of biosynthetic gene clusters reveals vast potential of secondary metabolite production in Penicillium species.</title>
        <authorList>
            <person name="Nielsen J.C."/>
            <person name="Grijseels S."/>
            <person name="Prigent S."/>
            <person name="Ji B."/>
            <person name="Dainat J."/>
            <person name="Nielsen K.F."/>
            <person name="Frisvad J.C."/>
            <person name="Workman M."/>
            <person name="Nielsen J."/>
        </authorList>
    </citation>
    <scope>NUCLEOTIDE SEQUENCE [LARGE SCALE GENOMIC DNA]</scope>
    <source>
        <strain evidence="5">IBT 29525</strain>
    </source>
</reference>
<sequence>MPPQRSDKKRKLIEQEGRLSLAIQAIKNGKYPSAAAAARSFEIPVSTLKARINGRESATEKRHNRFIFTEIEEGSIEKWLLDMDSRGAALTLPMLRDMANLLLYARKTTPSTVGNHWPAEFIKRRPNLSTRLSRKYDYQRALSEDPRIIEPWFDLVQRTIEKWGIASDDIFNFDESGFAIGIRATQKIITSAEYHGKRALLQAGNP</sequence>
<keyword evidence="5" id="KW-1185">Reference proteome</keyword>
<dbReference type="InterPro" id="IPR006600">
    <property type="entry name" value="HTH_CenpB_DNA-bd_dom"/>
</dbReference>
<evidence type="ECO:0000259" key="3">
    <source>
        <dbReference type="PROSITE" id="PS51253"/>
    </source>
</evidence>
<dbReference type="Proteomes" id="UP000191612">
    <property type="component" value="Unassembled WGS sequence"/>
</dbReference>
<protein>
    <recommendedName>
        <fullName evidence="3">HTH CENPB-type domain-containing protein</fullName>
    </recommendedName>
</protein>
<dbReference type="Pfam" id="PF05225">
    <property type="entry name" value="HTH_psq"/>
    <property type="match status" value="1"/>
</dbReference>
<dbReference type="AlphaFoldDB" id="A0A1V6QCL0"/>
<comment type="caution">
    <text evidence="4">The sequence shown here is derived from an EMBL/GenBank/DDBJ whole genome shotgun (WGS) entry which is preliminary data.</text>
</comment>
<dbReference type="SUPFAM" id="SSF46689">
    <property type="entry name" value="Homeodomain-like"/>
    <property type="match status" value="1"/>
</dbReference>
<dbReference type="Pfam" id="PF03221">
    <property type="entry name" value="HTH_Tnp_Tc5"/>
    <property type="match status" value="1"/>
</dbReference>
<dbReference type="Gene3D" id="1.10.10.60">
    <property type="entry name" value="Homeodomain-like"/>
    <property type="match status" value="1"/>
</dbReference>
<evidence type="ECO:0000256" key="1">
    <source>
        <dbReference type="ARBA" id="ARBA00023125"/>
    </source>
</evidence>
<dbReference type="PROSITE" id="PS51253">
    <property type="entry name" value="HTH_CENPB"/>
    <property type="match status" value="1"/>
</dbReference>